<dbReference type="GO" id="GO:0006817">
    <property type="term" value="P:phosphate ion transport"/>
    <property type="evidence" value="ECO:0007669"/>
    <property type="project" value="UniProtKB-KW"/>
</dbReference>
<evidence type="ECO:0000256" key="6">
    <source>
        <dbReference type="ARBA" id="ARBA00022592"/>
    </source>
</evidence>
<evidence type="ECO:0000259" key="8">
    <source>
        <dbReference type="Pfam" id="PF01895"/>
    </source>
</evidence>
<evidence type="ECO:0000256" key="1">
    <source>
        <dbReference type="ARBA" id="ARBA00004496"/>
    </source>
</evidence>
<dbReference type="InterPro" id="IPR028366">
    <property type="entry name" value="PhoU"/>
</dbReference>
<comment type="function">
    <text evidence="7">Plays a role in the regulation of phosphate uptake.</text>
</comment>
<gene>
    <name evidence="9" type="ORF">EV192_108180</name>
</gene>
<accession>A0A4R2JAK5</accession>
<dbReference type="OrthoDB" id="9814256at2"/>
<keyword evidence="5 7" id="KW-0963">Cytoplasm</keyword>
<evidence type="ECO:0000256" key="3">
    <source>
        <dbReference type="ARBA" id="ARBA00011738"/>
    </source>
</evidence>
<evidence type="ECO:0000256" key="4">
    <source>
        <dbReference type="ARBA" id="ARBA00022448"/>
    </source>
</evidence>
<comment type="similarity">
    <text evidence="2 7">Belongs to the PhoU family.</text>
</comment>
<dbReference type="InterPro" id="IPR026022">
    <property type="entry name" value="PhoU_dom"/>
</dbReference>
<protein>
    <recommendedName>
        <fullName evidence="7">Phosphate-specific transport system accessory protein PhoU</fullName>
    </recommendedName>
</protein>
<comment type="subcellular location">
    <subcellularLocation>
        <location evidence="1 7">Cytoplasm</location>
    </subcellularLocation>
</comment>
<dbReference type="NCBIfam" id="TIGR02135">
    <property type="entry name" value="phoU_full"/>
    <property type="match status" value="1"/>
</dbReference>
<reference evidence="9 10" key="1">
    <citation type="submission" date="2019-03" db="EMBL/GenBank/DDBJ databases">
        <title>Genomic Encyclopedia of Type Strains, Phase IV (KMG-IV): sequencing the most valuable type-strain genomes for metagenomic binning, comparative biology and taxonomic classification.</title>
        <authorList>
            <person name="Goeker M."/>
        </authorList>
    </citation>
    <scope>NUCLEOTIDE SEQUENCE [LARGE SCALE GENOMIC DNA]</scope>
    <source>
        <strain evidence="9 10">DSM 45934</strain>
    </source>
</reference>
<comment type="subunit">
    <text evidence="3 7">Homodimer.</text>
</comment>
<feature type="domain" description="PhoU" evidence="8">
    <location>
        <begin position="123"/>
        <end position="203"/>
    </location>
</feature>
<dbReference type="Proteomes" id="UP000295680">
    <property type="component" value="Unassembled WGS sequence"/>
</dbReference>
<keyword evidence="10" id="KW-1185">Reference proteome</keyword>
<name>A0A4R2JAK5_9PSEU</name>
<feature type="domain" description="PhoU" evidence="8">
    <location>
        <begin position="17"/>
        <end position="104"/>
    </location>
</feature>
<dbReference type="InterPro" id="IPR038078">
    <property type="entry name" value="PhoU-like_sf"/>
</dbReference>
<dbReference type="GO" id="GO:0030643">
    <property type="term" value="P:intracellular phosphate ion homeostasis"/>
    <property type="evidence" value="ECO:0007669"/>
    <property type="project" value="InterPro"/>
</dbReference>
<dbReference type="SUPFAM" id="SSF109755">
    <property type="entry name" value="PhoU-like"/>
    <property type="match status" value="1"/>
</dbReference>
<keyword evidence="6 7" id="KW-0592">Phosphate transport</keyword>
<dbReference type="Pfam" id="PF01895">
    <property type="entry name" value="PhoU"/>
    <property type="match status" value="2"/>
</dbReference>
<dbReference type="PIRSF" id="PIRSF003107">
    <property type="entry name" value="PhoU"/>
    <property type="match status" value="1"/>
</dbReference>
<evidence type="ECO:0000256" key="5">
    <source>
        <dbReference type="ARBA" id="ARBA00022490"/>
    </source>
</evidence>
<evidence type="ECO:0000313" key="10">
    <source>
        <dbReference type="Proteomes" id="UP000295680"/>
    </source>
</evidence>
<evidence type="ECO:0000256" key="7">
    <source>
        <dbReference type="PIRNR" id="PIRNR003107"/>
    </source>
</evidence>
<dbReference type="GO" id="GO:0005737">
    <property type="term" value="C:cytoplasm"/>
    <property type="evidence" value="ECO:0007669"/>
    <property type="project" value="UniProtKB-SubCell"/>
</dbReference>
<evidence type="ECO:0000256" key="2">
    <source>
        <dbReference type="ARBA" id="ARBA00008107"/>
    </source>
</evidence>
<dbReference type="GO" id="GO:0045936">
    <property type="term" value="P:negative regulation of phosphate metabolic process"/>
    <property type="evidence" value="ECO:0007669"/>
    <property type="project" value="InterPro"/>
</dbReference>
<dbReference type="RefSeq" id="WP_132122682.1">
    <property type="nucleotide sequence ID" value="NZ_SLWS01000008.1"/>
</dbReference>
<dbReference type="EMBL" id="SLWS01000008">
    <property type="protein sequence ID" value="TCO54892.1"/>
    <property type="molecule type" value="Genomic_DNA"/>
</dbReference>
<keyword evidence="4 7" id="KW-0813">Transport</keyword>
<organism evidence="9 10">
    <name type="scientific">Actinocrispum wychmicini</name>
    <dbReference type="NCBI Taxonomy" id="1213861"/>
    <lineage>
        <taxon>Bacteria</taxon>
        <taxon>Bacillati</taxon>
        <taxon>Actinomycetota</taxon>
        <taxon>Actinomycetes</taxon>
        <taxon>Pseudonocardiales</taxon>
        <taxon>Pseudonocardiaceae</taxon>
        <taxon>Actinocrispum</taxon>
    </lineage>
</organism>
<evidence type="ECO:0000313" key="9">
    <source>
        <dbReference type="EMBL" id="TCO54892.1"/>
    </source>
</evidence>
<dbReference type="PANTHER" id="PTHR42930:SF3">
    <property type="entry name" value="PHOSPHATE-SPECIFIC TRANSPORT SYSTEM ACCESSORY PROTEIN PHOU"/>
    <property type="match status" value="1"/>
</dbReference>
<dbReference type="AlphaFoldDB" id="A0A4R2JAK5"/>
<comment type="caution">
    <text evidence="9">The sequence shown here is derived from an EMBL/GenBank/DDBJ whole genome shotgun (WGS) entry which is preliminary data.</text>
</comment>
<dbReference type="PANTHER" id="PTHR42930">
    <property type="entry name" value="PHOSPHATE-SPECIFIC TRANSPORT SYSTEM ACCESSORY PROTEIN PHOU"/>
    <property type="match status" value="1"/>
</dbReference>
<proteinExistence type="inferred from homology"/>
<dbReference type="Gene3D" id="1.20.58.220">
    <property type="entry name" value="Phosphate transport system protein phou homolog 2, domain 2"/>
    <property type="match status" value="1"/>
</dbReference>
<sequence>MRDIYHDRLDHLVDRLVTMCQLAADAMRDATAALMTCDLTAAERVIADDRVVDMARSTCESDAHLLLALQAPVAGDLRLVIMAMHAADSLERMGDLAEHVAETVRRRYPRQVLPATLRPRFAAMGGIAVTLAENAATALRTRDPAILAAADEADGELNDLHRSLFAILEYQDWAYGAGAAVDAAQLSQCYERFGDHAVSIARRATFVATGTMTREAS</sequence>
<dbReference type="FunFam" id="1.20.58.220:FF:000004">
    <property type="entry name" value="Phosphate-specific transport system accessory protein PhoU"/>
    <property type="match status" value="1"/>
</dbReference>